<dbReference type="AlphaFoldDB" id="A0A2G8TCZ8"/>
<gene>
    <name evidence="2" type="ORF">CR105_16050</name>
</gene>
<dbReference type="InterPro" id="IPR018306">
    <property type="entry name" value="Phage_T5_Orf172_DNA-bd"/>
</dbReference>
<feature type="domain" description="Bacteriophage T5 Orf172 DNA-binding" evidence="1">
    <location>
        <begin position="12"/>
        <end position="92"/>
    </location>
</feature>
<comment type="caution">
    <text evidence="2">The sequence shown here is derived from an EMBL/GenBank/DDBJ whole genome shotgun (WGS) entry which is preliminary data.</text>
</comment>
<name>A0A2G8TCZ8_9BURK</name>
<organism evidence="2 3">
    <name type="scientific">Massilia eurypsychrophila</name>
    <dbReference type="NCBI Taxonomy" id="1485217"/>
    <lineage>
        <taxon>Bacteria</taxon>
        <taxon>Pseudomonadati</taxon>
        <taxon>Pseudomonadota</taxon>
        <taxon>Betaproteobacteria</taxon>
        <taxon>Burkholderiales</taxon>
        <taxon>Oxalobacteraceae</taxon>
        <taxon>Telluria group</taxon>
        <taxon>Massilia</taxon>
    </lineage>
</organism>
<dbReference type="Proteomes" id="UP000230390">
    <property type="component" value="Unassembled WGS sequence"/>
</dbReference>
<dbReference type="RefSeq" id="WP_099789967.1">
    <property type="nucleotide sequence ID" value="NZ_JBHLYV010000012.1"/>
</dbReference>
<evidence type="ECO:0000313" key="2">
    <source>
        <dbReference type="EMBL" id="PIL43864.1"/>
    </source>
</evidence>
<evidence type="ECO:0000313" key="3">
    <source>
        <dbReference type="Proteomes" id="UP000230390"/>
    </source>
</evidence>
<evidence type="ECO:0000259" key="1">
    <source>
        <dbReference type="SMART" id="SM00974"/>
    </source>
</evidence>
<sequence>MSYGFVYFLSNPSMPGIVKIGYTLKHPRDRMAELSASTSCPTPFEMLGFFDTEDPQGVEQAIHRSLDWCRVNGRREFFRAPLRTLESQLNSWGNPESGCFQIAKLKRNIANEVAPGLGRAAINVALEAARANQRAELERAHA</sequence>
<dbReference type="Pfam" id="PF10544">
    <property type="entry name" value="T5orf172"/>
    <property type="match status" value="1"/>
</dbReference>
<proteinExistence type="predicted"/>
<accession>A0A2G8TCZ8</accession>
<reference evidence="2 3" key="1">
    <citation type="submission" date="2017-10" db="EMBL/GenBank/DDBJ databases">
        <title>Massilia psychrophilum sp. nov., a novel purple-pigmented bacterium isolated from Tianshan glacier, Xinjiang Municipality, China.</title>
        <authorList>
            <person name="Wang H."/>
        </authorList>
    </citation>
    <scope>NUCLEOTIDE SEQUENCE [LARGE SCALE GENOMIC DNA]</scope>
    <source>
        <strain evidence="2 3">JCM 30074</strain>
    </source>
</reference>
<dbReference type="OrthoDB" id="8265034at2"/>
<keyword evidence="3" id="KW-1185">Reference proteome</keyword>
<protein>
    <recommendedName>
        <fullName evidence="1">Bacteriophage T5 Orf172 DNA-binding domain-containing protein</fullName>
    </recommendedName>
</protein>
<dbReference type="SMART" id="SM00974">
    <property type="entry name" value="T5orf172"/>
    <property type="match status" value="1"/>
</dbReference>
<dbReference type="EMBL" id="PDOC01000010">
    <property type="protein sequence ID" value="PIL43864.1"/>
    <property type="molecule type" value="Genomic_DNA"/>
</dbReference>